<feature type="transmembrane region" description="Helical" evidence="9">
    <location>
        <begin position="146"/>
        <end position="173"/>
    </location>
</feature>
<comment type="caution">
    <text evidence="9">Lacks conserved residue(s) required for the propagation of feature annotation.</text>
</comment>
<dbReference type="AlphaFoldDB" id="A0A850C9G7"/>
<dbReference type="NCBIfam" id="NF001960">
    <property type="entry name" value="PRK00733.3-5"/>
    <property type="match status" value="1"/>
</dbReference>
<organism evidence="10 11">
    <name type="scientific">Glycomyces artemisiae</name>
    <dbReference type="NCBI Taxonomy" id="1076443"/>
    <lineage>
        <taxon>Bacteria</taxon>
        <taxon>Bacillati</taxon>
        <taxon>Actinomycetota</taxon>
        <taxon>Actinomycetes</taxon>
        <taxon>Glycomycetales</taxon>
        <taxon>Glycomycetaceae</taxon>
        <taxon>Glycomyces</taxon>
    </lineage>
</organism>
<evidence type="ECO:0000313" key="11">
    <source>
        <dbReference type="Proteomes" id="UP000574690"/>
    </source>
</evidence>
<proteinExistence type="inferred from homology"/>
<feature type="transmembrane region" description="Helical" evidence="9">
    <location>
        <begin position="700"/>
        <end position="719"/>
    </location>
</feature>
<feature type="transmembrane region" description="Helical" evidence="9">
    <location>
        <begin position="351"/>
        <end position="376"/>
    </location>
</feature>
<feature type="transmembrane region" description="Helical" evidence="9">
    <location>
        <begin position="608"/>
        <end position="626"/>
    </location>
</feature>
<evidence type="ECO:0000313" key="10">
    <source>
        <dbReference type="EMBL" id="NUQ88483.1"/>
    </source>
</evidence>
<comment type="similarity">
    <text evidence="9">Belongs to the H(+)-translocating pyrophosphatase (TC 3.A.10) family. K(+)-insensitive subfamily.</text>
</comment>
<feature type="transmembrane region" description="Helical" evidence="9">
    <location>
        <begin position="542"/>
        <end position="564"/>
    </location>
</feature>
<feature type="transmembrane region" description="Helical" evidence="9">
    <location>
        <begin position="632"/>
        <end position="651"/>
    </location>
</feature>
<evidence type="ECO:0000256" key="4">
    <source>
        <dbReference type="ARBA" id="ARBA00022842"/>
    </source>
</evidence>
<feature type="transmembrane region" description="Helical" evidence="9">
    <location>
        <begin position="104"/>
        <end position="125"/>
    </location>
</feature>
<keyword evidence="10" id="KW-0378">Hydrolase</keyword>
<keyword evidence="3 9" id="KW-0812">Transmembrane</keyword>
<evidence type="ECO:0000256" key="2">
    <source>
        <dbReference type="ARBA" id="ARBA00022448"/>
    </source>
</evidence>
<feature type="transmembrane region" description="Helical" evidence="9">
    <location>
        <begin position="431"/>
        <end position="454"/>
    </location>
</feature>
<feature type="transmembrane region" description="Helical" evidence="9">
    <location>
        <begin position="310"/>
        <end position="331"/>
    </location>
</feature>
<comment type="subcellular location">
    <subcellularLocation>
        <location evidence="9">Cell membrane</location>
        <topology evidence="9">Multi-pass membrane protein</topology>
    </subcellularLocation>
    <subcellularLocation>
        <location evidence="1">Endomembrane system</location>
        <topology evidence="1">Multi-pass membrane protein</topology>
    </subcellularLocation>
</comment>
<evidence type="ECO:0000256" key="9">
    <source>
        <dbReference type="HAMAP-Rule" id="MF_01129"/>
    </source>
</evidence>
<keyword evidence="2 9" id="KW-0813">Transport</keyword>
<dbReference type="GO" id="GO:0009678">
    <property type="term" value="F:diphosphate hydrolysis-driven proton transmembrane transporter activity"/>
    <property type="evidence" value="ECO:0007669"/>
    <property type="project" value="UniProtKB-UniRule"/>
</dbReference>
<dbReference type="GO" id="GO:0005886">
    <property type="term" value="C:plasma membrane"/>
    <property type="evidence" value="ECO:0007669"/>
    <property type="project" value="UniProtKB-SubCell"/>
</dbReference>
<accession>A0A850C9G7</accession>
<feature type="transmembrane region" description="Helical" evidence="9">
    <location>
        <begin position="397"/>
        <end position="425"/>
    </location>
</feature>
<keyword evidence="6 9" id="KW-1133">Transmembrane helix</keyword>
<feature type="transmembrane region" description="Helical" evidence="9">
    <location>
        <begin position="731"/>
        <end position="749"/>
    </location>
</feature>
<dbReference type="HAMAP" id="MF_01129">
    <property type="entry name" value="PPase_energized_pump"/>
    <property type="match status" value="1"/>
</dbReference>
<feature type="site" description="Determinant of potassium independence" evidence="9">
    <location>
        <position position="494"/>
    </location>
</feature>
<dbReference type="PIRSF" id="PIRSF001265">
    <property type="entry name" value="H+-PPase"/>
    <property type="match status" value="1"/>
</dbReference>
<reference evidence="10 11" key="1">
    <citation type="submission" date="2020-05" db="EMBL/GenBank/DDBJ databases">
        <title>DNA-SIP metagenomic assembled genomes.</title>
        <authorList>
            <person name="Yu J."/>
        </authorList>
    </citation>
    <scope>NUCLEOTIDE SEQUENCE [LARGE SCALE GENOMIC DNA]</scope>
    <source>
        <strain evidence="10">Bin5.27</strain>
    </source>
</reference>
<comment type="subunit">
    <text evidence="9">Homodimer.</text>
</comment>
<dbReference type="GO" id="GO:0012505">
    <property type="term" value="C:endomembrane system"/>
    <property type="evidence" value="ECO:0007669"/>
    <property type="project" value="UniProtKB-SubCell"/>
</dbReference>
<dbReference type="NCBIfam" id="TIGR01104">
    <property type="entry name" value="V_PPase"/>
    <property type="match status" value="1"/>
</dbReference>
<keyword evidence="4 9" id="KW-0460">Magnesium</keyword>
<feature type="transmembrane region" description="Helical" evidence="9">
    <location>
        <begin position="20"/>
        <end position="45"/>
    </location>
</feature>
<dbReference type="GO" id="GO:0000287">
    <property type="term" value="F:magnesium ion binding"/>
    <property type="evidence" value="ECO:0007669"/>
    <property type="project" value="UniProtKB-UniRule"/>
</dbReference>
<dbReference type="NCBIfam" id="NF001952">
    <property type="entry name" value="PRK00733.1-4"/>
    <property type="match status" value="1"/>
</dbReference>
<feature type="transmembrane region" description="Helical" evidence="9">
    <location>
        <begin position="250"/>
        <end position="268"/>
    </location>
</feature>
<gene>
    <name evidence="9" type="primary">hppA</name>
    <name evidence="10" type="ORF">HOQ43_08480</name>
</gene>
<dbReference type="GO" id="GO:0004427">
    <property type="term" value="F:inorganic diphosphate phosphatase activity"/>
    <property type="evidence" value="ECO:0007669"/>
    <property type="project" value="UniProtKB-UniRule"/>
</dbReference>
<feature type="transmembrane region" description="Helical" evidence="9">
    <location>
        <begin position="179"/>
        <end position="197"/>
    </location>
</feature>
<dbReference type="InterPro" id="IPR004131">
    <property type="entry name" value="PPase-energised_H-pump"/>
</dbReference>
<dbReference type="Pfam" id="PF03030">
    <property type="entry name" value="H_PPase"/>
    <property type="match status" value="1"/>
</dbReference>
<dbReference type="PANTHER" id="PTHR31998">
    <property type="entry name" value="K(+)-INSENSITIVE PYROPHOSPHATE-ENERGIZED PROTON PUMP"/>
    <property type="match status" value="1"/>
</dbReference>
<evidence type="ECO:0000256" key="7">
    <source>
        <dbReference type="ARBA" id="ARBA00023065"/>
    </source>
</evidence>
<feature type="transmembrane region" description="Helical" evidence="9">
    <location>
        <begin position="75"/>
        <end position="92"/>
    </location>
</feature>
<feature type="transmembrane region" description="Helical" evidence="9">
    <location>
        <begin position="274"/>
        <end position="298"/>
    </location>
</feature>
<evidence type="ECO:0000256" key="1">
    <source>
        <dbReference type="ARBA" id="ARBA00004127"/>
    </source>
</evidence>
<dbReference type="Proteomes" id="UP000574690">
    <property type="component" value="Unassembled WGS sequence"/>
</dbReference>
<sequence>MHTLLANGDESVGALEGANLSLVVLAAVLALIALGGAAALVKSILSAGTGTDKMREISGAVQEGASAYLNRQFKALGIFVVIAVVLLFLLPAEGGTDVRIGRSVFFIVGAVFSSFIGWAGMNMATRANVRVAAAARDGQPTTAMHLAFRTGGVVGFLTVGLGLLGASVVVFVYNGDAPVVLEGFGFGAALLAMFMRVGGGIFTKAADVGADLVGKVEQGIPEDDPRNPATIADNVGDNVGDCAGMAADLFESYAVVLVASLILGRAAFGETGLVLPLLVASVGIVCAILGVIITRMRASDASGLTAINRAFYISAVVAAALTAAAVFWYVPSDWSELGTSADFIDVPVSPQILAAGSVVIGIALAAAIMALTGYYTDTRYKPTKTVSASTRTGAATNILSGFSLGLESAVYTALTIAAAVLGAYLLGGGEILISLFAVALAGCGLLTTVGVIVAMDTFGPISDNAQGVAEMSGDVEGDAAQTLTDLDAVGNTTKAITKGIAIATAVLAATALFGSYTDAVASEGLAGGALFEVLNIADPVNIVGFIIGASVVFLFSGLAVNAVARSAGAVVNEVRDQFARFPGIMEGTQRPEYGRVVDICTRDAQRELVTPGLLAITAPIAVGFGLGVGPLAAYLAGAIACGVLMAVMLANSGGAWDNAKKDVEDGNHGGKGSEAHAAAVIGDTVGDPFKDTAGPAINPLLKVMNLVSLIIAPAVVVYTVDGVGGEASSPVRWIIAGLAVAALVTAIVVSKRRSSVVEAGEARTPEQRESVEVG</sequence>
<evidence type="ECO:0000256" key="6">
    <source>
        <dbReference type="ARBA" id="ARBA00022989"/>
    </source>
</evidence>
<dbReference type="EMBL" id="JABFXE010000356">
    <property type="protein sequence ID" value="NUQ88483.1"/>
    <property type="molecule type" value="Genomic_DNA"/>
</dbReference>
<comment type="cofactor">
    <cofactor evidence="9">
        <name>Mg(2+)</name>
        <dbReference type="ChEBI" id="CHEBI:18420"/>
    </cofactor>
</comment>
<evidence type="ECO:0000256" key="3">
    <source>
        <dbReference type="ARBA" id="ARBA00022692"/>
    </source>
</evidence>
<name>A0A850C9G7_9ACTN</name>
<evidence type="ECO:0000256" key="5">
    <source>
        <dbReference type="ARBA" id="ARBA00022967"/>
    </source>
</evidence>
<keyword evidence="5 9" id="KW-1278">Translocase</keyword>
<feature type="transmembrane region" description="Helical" evidence="9">
    <location>
        <begin position="500"/>
        <end position="522"/>
    </location>
</feature>
<evidence type="ECO:0000256" key="8">
    <source>
        <dbReference type="ARBA" id="ARBA00023136"/>
    </source>
</evidence>
<keyword evidence="9" id="KW-1003">Cell membrane</keyword>
<comment type="caution">
    <text evidence="10">The sequence shown here is derived from an EMBL/GenBank/DDBJ whole genome shotgun (WGS) entry which is preliminary data.</text>
</comment>
<dbReference type="EC" id="7.1.3.1" evidence="9"/>
<protein>
    <recommendedName>
        <fullName evidence="9">K(+)-insensitive pyrophosphate-energized proton pump</fullName>
        <ecNumber evidence="9">7.1.3.1</ecNumber>
    </recommendedName>
    <alternativeName>
        <fullName evidence="9">Membrane-bound proton-translocating pyrophosphatase</fullName>
    </alternativeName>
    <alternativeName>
        <fullName evidence="9">Pyrophosphate-energized inorganic pyrophosphatase</fullName>
        <shortName evidence="9">H(+)-PPase</shortName>
    </alternativeName>
</protein>
<keyword evidence="8 9" id="KW-0472">Membrane</keyword>
<keyword evidence="7 9" id="KW-0406">Ion transport</keyword>
<keyword evidence="9" id="KW-0375">Hydrogen ion transport</keyword>
<comment type="catalytic activity">
    <reaction evidence="9">
        <text>diphosphate + H2O + H(+)(in) = 2 phosphate + 2 H(+)(out)</text>
        <dbReference type="Rhea" id="RHEA:13973"/>
        <dbReference type="ChEBI" id="CHEBI:15377"/>
        <dbReference type="ChEBI" id="CHEBI:15378"/>
        <dbReference type="ChEBI" id="CHEBI:33019"/>
        <dbReference type="ChEBI" id="CHEBI:43474"/>
        <dbReference type="EC" id="7.1.3.1"/>
    </reaction>
</comment>
<comment type="function">
    <text evidence="9">Proton pump that utilizes the energy of pyrophosphate hydrolysis as the driving force for proton movement across the membrane. Generates a proton motive force.</text>
</comment>